<dbReference type="SUPFAM" id="SSF51658">
    <property type="entry name" value="Xylose isomerase-like"/>
    <property type="match status" value="1"/>
</dbReference>
<dbReference type="EMBL" id="CP001843">
    <property type="protein sequence ID" value="AEF83587.1"/>
    <property type="molecule type" value="Genomic_DNA"/>
</dbReference>
<dbReference type="KEGG" id="tpi:TREPR_0544"/>
<dbReference type="InterPro" id="IPR036237">
    <property type="entry name" value="Xyl_isomerase-like_sf"/>
</dbReference>
<dbReference type="NCBIfam" id="NF041277">
    <property type="entry name" value="coba_remo_CbiR"/>
    <property type="match status" value="1"/>
</dbReference>
<keyword evidence="2" id="KW-1185">Reference proteome</keyword>
<evidence type="ECO:0000313" key="2">
    <source>
        <dbReference type="Proteomes" id="UP000009223"/>
    </source>
</evidence>
<dbReference type="STRING" id="545694.TREPR_0544"/>
<proteinExistence type="predicted"/>
<evidence type="ECO:0000313" key="1">
    <source>
        <dbReference type="EMBL" id="AEF83587.1"/>
    </source>
</evidence>
<name>F5YL99_TREPZ</name>
<gene>
    <name evidence="1" type="ordered locus">TREPR_0544</name>
</gene>
<reference evidence="1 2" key="2">
    <citation type="journal article" date="2011" name="ISME J.">
        <title>RNA-seq reveals cooperative metabolic interactions between two termite-gut spirochete species in co-culture.</title>
        <authorList>
            <person name="Rosenthal A.Z."/>
            <person name="Matson E.G."/>
            <person name="Eldar A."/>
            <person name="Leadbetter J.R."/>
        </authorList>
    </citation>
    <scope>NUCLEOTIDE SEQUENCE [LARGE SCALE GENOMIC DNA]</scope>
    <source>
        <strain evidence="2">ATCC BAA-887 / DSM 12427 / ZAS-2</strain>
    </source>
</reference>
<dbReference type="Proteomes" id="UP000009223">
    <property type="component" value="Chromosome"/>
</dbReference>
<dbReference type="Gene3D" id="3.20.20.150">
    <property type="entry name" value="Divalent-metal-dependent TIM barrel enzymes"/>
    <property type="match status" value="1"/>
</dbReference>
<dbReference type="RefSeq" id="WP_015709477.1">
    <property type="nucleotide sequence ID" value="NC_015578.1"/>
</dbReference>
<sequence>MMDKSLIQSAACNTVSHAVLFPQGCLTVPSWVIPGTYLENLGFLDDKKEIRGVELLFFLYNDEIREQLDAEWEGILQFTNRFVFTAHLPDTVLPEHEELVRRLNPLVRNFIVHPGDPENASALGSLVKGWAKKYPPESGSSKAAPHRFLVENTHLGKFDALLPYLDENMGICMDTGHLLLEGKSPAAFFAEHRDRIGEIHLHGLDREKAALDGRLVDHRPVRGEDPWFRELYPLLTQFSGVINTELFSWEEAEAGINSIKQYNQIKSRKEA</sequence>
<organism evidence="1 2">
    <name type="scientific">Treponema primitia (strain ATCC BAA-887 / DSM 12427 / ZAS-2)</name>
    <dbReference type="NCBI Taxonomy" id="545694"/>
    <lineage>
        <taxon>Bacteria</taxon>
        <taxon>Pseudomonadati</taxon>
        <taxon>Spirochaetota</taxon>
        <taxon>Spirochaetia</taxon>
        <taxon>Spirochaetales</taxon>
        <taxon>Treponemataceae</taxon>
        <taxon>Treponema</taxon>
    </lineage>
</organism>
<dbReference type="AlphaFoldDB" id="F5YL99"/>
<dbReference type="HOGENOM" id="CLU_1124138_0_0_12"/>
<protein>
    <submittedName>
        <fullName evidence="1">Uncharacterized protein</fullName>
    </submittedName>
</protein>
<reference evidence="2" key="1">
    <citation type="submission" date="2009-12" db="EMBL/GenBank/DDBJ databases">
        <title>Complete sequence of Treponema primitia strain ZAS-2.</title>
        <authorList>
            <person name="Tetu S.G."/>
            <person name="Matson E."/>
            <person name="Ren Q."/>
            <person name="Seshadri R."/>
            <person name="Elbourne L."/>
            <person name="Hassan K.A."/>
            <person name="Durkin A."/>
            <person name="Radune D."/>
            <person name="Mohamoud Y."/>
            <person name="Shay R."/>
            <person name="Jin S."/>
            <person name="Zhang X."/>
            <person name="Lucey K."/>
            <person name="Ballor N.R."/>
            <person name="Ottesen E."/>
            <person name="Rosenthal R."/>
            <person name="Allen A."/>
            <person name="Leadbetter J.R."/>
            <person name="Paulsen I.T."/>
        </authorList>
    </citation>
    <scope>NUCLEOTIDE SEQUENCE [LARGE SCALE GENOMIC DNA]</scope>
    <source>
        <strain evidence="2">ATCC BAA-887 / DSM 12427 / ZAS-2</strain>
    </source>
</reference>
<accession>F5YL99</accession>
<dbReference type="eggNOG" id="ENOG50302E2">
    <property type="taxonomic scope" value="Bacteria"/>
</dbReference>